<organism evidence="7 8">
    <name type="scientific">Acrasis kona</name>
    <dbReference type="NCBI Taxonomy" id="1008807"/>
    <lineage>
        <taxon>Eukaryota</taxon>
        <taxon>Discoba</taxon>
        <taxon>Heterolobosea</taxon>
        <taxon>Tetramitia</taxon>
        <taxon>Eutetramitia</taxon>
        <taxon>Acrasidae</taxon>
        <taxon>Acrasis</taxon>
    </lineage>
</organism>
<keyword evidence="8" id="KW-1185">Reference proteome</keyword>
<dbReference type="FunFam" id="3.40.50.300:FF:000245">
    <property type="entry name" value="C-1-tetrahydrofolate synthase, cytoplasmic"/>
    <property type="match status" value="1"/>
</dbReference>
<sequence>MTYTGRKLEQVAQPVPNDIEISQSVTPLKITDLATKVGVQDNEVLPYGDTKAKIKLDVLDRLKDQTNGKYIVVTGISPTPLGEGKSTTTVGISQALGAHLNKQVFTCLRQPSMGPTFGIKGGAHGGGYSMVVPMDDFNLHMTGDIHAITAANNLMAAAIDTRMFHESTQKDGPLFQRLTPDNKFSKCMLQRLKKLSIDPSKAPNELTDEEKTAFARLDIDPSTIAWNRVSDVCDRYLREITIGQSKTEQGRTRTTSFDISVASEVMAILALCDNLQDMRARMGRITVAYDNKQRAVTAEDLGVAGAMTVLMRDAIMPTLMQTIEGTPVLVHAGPFANIAHGNSSIIADRIALKLAGANGYVLTEAGFGADMGMVKFFDIKCRTSGLKPDCVVLVASVRAIKFHAGEDLKKASSSEQIKQGSSNMIRHIENAGKFGVNVVVCLNKFKGDTDEEIAQVIQIARDAGAFDAVVSDHWAQGGKGAVDVSESIVKACEANEKQFTQLYDLQTSSISDKVNKICKDIFGASSVEFSQTALQQIERFESQGLDKLPICISKTQYSFSHDANLKGAPSGFVIPVREIRCYSGAGFLVPMLGEISTMPGLPTKPAYYDIDIDEDGKILGLF</sequence>
<dbReference type="FunFam" id="3.40.50.300:FF:001859">
    <property type="entry name" value="Formate--tetrahydrofolate ligase"/>
    <property type="match status" value="1"/>
</dbReference>
<evidence type="ECO:0000256" key="1">
    <source>
        <dbReference type="ARBA" id="ARBA00004777"/>
    </source>
</evidence>
<evidence type="ECO:0000313" key="8">
    <source>
        <dbReference type="Proteomes" id="UP001431209"/>
    </source>
</evidence>
<dbReference type="FunFam" id="3.10.410.10:FF:000001">
    <property type="entry name" value="Putative formate--tetrahydrofolate ligase"/>
    <property type="match status" value="1"/>
</dbReference>
<dbReference type="GO" id="GO:0004329">
    <property type="term" value="F:formate-tetrahydrofolate ligase activity"/>
    <property type="evidence" value="ECO:0007669"/>
    <property type="project" value="UniProtKB-EC"/>
</dbReference>
<dbReference type="EC" id="6.3.4.3" evidence="2"/>
<dbReference type="InterPro" id="IPR027417">
    <property type="entry name" value="P-loop_NTPase"/>
</dbReference>
<dbReference type="GO" id="GO:0006730">
    <property type="term" value="P:one-carbon metabolic process"/>
    <property type="evidence" value="ECO:0007669"/>
    <property type="project" value="UniProtKB-KW"/>
</dbReference>
<name>A0AAW2ZL37_9EUKA</name>
<keyword evidence="6" id="KW-0067">ATP-binding</keyword>
<dbReference type="Gene3D" id="3.40.50.300">
    <property type="entry name" value="P-loop containing nucleotide triphosphate hydrolases"/>
    <property type="match status" value="2"/>
</dbReference>
<keyword evidence="4 7" id="KW-0436">Ligase</keyword>
<dbReference type="EMBL" id="JAOPGA020001552">
    <property type="protein sequence ID" value="KAL0489382.1"/>
    <property type="molecule type" value="Genomic_DNA"/>
</dbReference>
<proteinExistence type="inferred from homology"/>
<dbReference type="SUPFAM" id="SSF52540">
    <property type="entry name" value="P-loop containing nucleoside triphosphate hydrolases"/>
    <property type="match status" value="1"/>
</dbReference>
<dbReference type="Gene3D" id="1.10.8.770">
    <property type="match status" value="1"/>
</dbReference>
<dbReference type="PROSITE" id="PS00722">
    <property type="entry name" value="FTHFS_2"/>
    <property type="match status" value="1"/>
</dbReference>
<dbReference type="Proteomes" id="UP001431209">
    <property type="component" value="Unassembled WGS sequence"/>
</dbReference>
<protein>
    <recommendedName>
        <fullName evidence="2">formate--tetrahydrofolate ligase</fullName>
        <ecNumber evidence="2">6.3.4.3</ecNumber>
    </recommendedName>
</protein>
<evidence type="ECO:0000256" key="6">
    <source>
        <dbReference type="ARBA" id="ARBA00022840"/>
    </source>
</evidence>
<dbReference type="InterPro" id="IPR020628">
    <property type="entry name" value="Formate_THF_ligase_CS"/>
</dbReference>
<dbReference type="AlphaFoldDB" id="A0AAW2ZL37"/>
<evidence type="ECO:0000256" key="3">
    <source>
        <dbReference type="ARBA" id="ARBA00022563"/>
    </source>
</evidence>
<keyword evidence="3" id="KW-0554">One-carbon metabolism</keyword>
<dbReference type="InterPro" id="IPR000559">
    <property type="entry name" value="Formate_THF_ligase"/>
</dbReference>
<dbReference type="Pfam" id="PF01268">
    <property type="entry name" value="FTHFS"/>
    <property type="match status" value="1"/>
</dbReference>
<evidence type="ECO:0000256" key="5">
    <source>
        <dbReference type="ARBA" id="ARBA00022741"/>
    </source>
</evidence>
<accession>A0AAW2ZL37</accession>
<dbReference type="HAMAP" id="MF_01543">
    <property type="entry name" value="FTHFS"/>
    <property type="match status" value="1"/>
</dbReference>
<dbReference type="CDD" id="cd00477">
    <property type="entry name" value="FTHFS"/>
    <property type="match status" value="1"/>
</dbReference>
<dbReference type="GO" id="GO:0005524">
    <property type="term" value="F:ATP binding"/>
    <property type="evidence" value="ECO:0007669"/>
    <property type="project" value="UniProtKB-KW"/>
</dbReference>
<evidence type="ECO:0000256" key="4">
    <source>
        <dbReference type="ARBA" id="ARBA00022598"/>
    </source>
</evidence>
<comment type="pathway">
    <text evidence="1">One-carbon metabolism; tetrahydrofolate interconversion.</text>
</comment>
<gene>
    <name evidence="7" type="ORF">AKO1_010693</name>
</gene>
<keyword evidence="5" id="KW-0547">Nucleotide-binding</keyword>
<dbReference type="Gene3D" id="3.10.410.10">
    <property type="entry name" value="Formyltetrahydrofolate synthetase, domain 3"/>
    <property type="match status" value="1"/>
</dbReference>
<reference evidence="7 8" key="1">
    <citation type="submission" date="2024-03" db="EMBL/GenBank/DDBJ databases">
        <title>The Acrasis kona genome and developmental transcriptomes reveal deep origins of eukaryotic multicellular pathways.</title>
        <authorList>
            <person name="Sheikh S."/>
            <person name="Fu C.-J."/>
            <person name="Brown M.W."/>
            <person name="Baldauf S.L."/>
        </authorList>
    </citation>
    <scope>NUCLEOTIDE SEQUENCE [LARGE SCALE GENOMIC DNA]</scope>
    <source>
        <strain evidence="7 8">ATCC MYA-3509</strain>
    </source>
</reference>
<evidence type="ECO:0000256" key="2">
    <source>
        <dbReference type="ARBA" id="ARBA00012295"/>
    </source>
</evidence>
<evidence type="ECO:0000313" key="7">
    <source>
        <dbReference type="EMBL" id="KAL0489382.1"/>
    </source>
</evidence>
<comment type="caution">
    <text evidence="7">The sequence shown here is derived from an EMBL/GenBank/DDBJ whole genome shotgun (WGS) entry which is preliminary data.</text>
</comment>